<keyword evidence="1" id="KW-0560">Oxidoreductase</keyword>
<dbReference type="Pfam" id="PF13640">
    <property type="entry name" value="2OG-FeII_Oxy_3"/>
    <property type="match status" value="1"/>
</dbReference>
<dbReference type="RefSeq" id="XP_064710963.1">
    <property type="nucleotide sequence ID" value="XM_064848339.1"/>
</dbReference>
<dbReference type="PANTHER" id="PTHR33099">
    <property type="entry name" value="FE2OG DIOXYGENASE DOMAIN-CONTAINING PROTEIN"/>
    <property type="match status" value="1"/>
</dbReference>
<reference evidence="3 4" key="1">
    <citation type="submission" date="2023-08" db="EMBL/GenBank/DDBJ databases">
        <title>Black Yeasts Isolated from many extreme environments.</title>
        <authorList>
            <person name="Coleine C."/>
            <person name="Stajich J.E."/>
            <person name="Selbmann L."/>
        </authorList>
    </citation>
    <scope>NUCLEOTIDE SEQUENCE [LARGE SCALE GENOMIC DNA]</scope>
    <source>
        <strain evidence="3 4">CCFEE 5792</strain>
    </source>
</reference>
<dbReference type="Gene3D" id="2.60.120.620">
    <property type="entry name" value="q2cbj1_9rhob like domain"/>
    <property type="match status" value="1"/>
</dbReference>
<evidence type="ECO:0000313" key="4">
    <source>
        <dbReference type="Proteomes" id="UP001358417"/>
    </source>
</evidence>
<comment type="similarity">
    <text evidence="1">Belongs to the iron/ascorbate-dependent oxidoreductase family.</text>
</comment>
<name>A0AAV9NMT1_9EURO</name>
<evidence type="ECO:0000313" key="3">
    <source>
        <dbReference type="EMBL" id="KAK5062691.1"/>
    </source>
</evidence>
<sequence length="487" mass="54143">MSSERSASSSDQGNYLPDHESLFQEVSNALLSDASNKPFAIGGRIELGSATPSERDGIMIRWDSGEGQGRNVSLPMGNDPISQAAFQKLMEDCQPATFGRGGEDVLDETYRKAGKMNTTQFCTDFSLAEHGVIDTIVQALLQEGAHGGKYNGVRAELYKLNVYSGPSGKFKPHVDTPRSDAQMGSLVVCLPSSHQGGEFVVRHASQEVRFDWSKRLDCIQWAAFFSDCEHEVLRVSEGHRVTLTYNLYWTDYGPSHMARQLNALDQSSFHFYVALEKLINCPSFLPKGGLIGFSCTHGYPHTSPSSIPHLDRRLKGVDMLVYQVFKRLTGSARVRAVLDASEYEEERRERLRDTMDCESSASGTGDELASETYLTDFLFAPRLNGMYEEEEMLDPTSITHFVSRNNGPEGREPAFFSEKVIWLTGKPQFFEELAVAFITVWQMSLSSQLPSANTIQYGNEASIDAYYSAAVITSYLGAFDMMTGRRA</sequence>
<dbReference type="GeneID" id="89972943"/>
<evidence type="ECO:0000259" key="2">
    <source>
        <dbReference type="PROSITE" id="PS51471"/>
    </source>
</evidence>
<organism evidence="3 4">
    <name type="scientific">Exophiala bonariae</name>
    <dbReference type="NCBI Taxonomy" id="1690606"/>
    <lineage>
        <taxon>Eukaryota</taxon>
        <taxon>Fungi</taxon>
        <taxon>Dikarya</taxon>
        <taxon>Ascomycota</taxon>
        <taxon>Pezizomycotina</taxon>
        <taxon>Eurotiomycetes</taxon>
        <taxon>Chaetothyriomycetidae</taxon>
        <taxon>Chaetothyriales</taxon>
        <taxon>Herpotrichiellaceae</taxon>
        <taxon>Exophiala</taxon>
    </lineage>
</organism>
<protein>
    <recommendedName>
        <fullName evidence="2">Fe2OG dioxygenase domain-containing protein</fullName>
    </recommendedName>
</protein>
<dbReference type="EMBL" id="JAVRRD010000002">
    <property type="protein sequence ID" value="KAK5062691.1"/>
    <property type="molecule type" value="Genomic_DNA"/>
</dbReference>
<dbReference type="InterPro" id="IPR044862">
    <property type="entry name" value="Pro_4_hyd_alph_FE2OG_OXY"/>
</dbReference>
<dbReference type="PANTHER" id="PTHR33099:SF7">
    <property type="entry name" value="MYND-TYPE DOMAIN-CONTAINING PROTEIN"/>
    <property type="match status" value="1"/>
</dbReference>
<dbReference type="PROSITE" id="PS51471">
    <property type="entry name" value="FE2OG_OXY"/>
    <property type="match status" value="1"/>
</dbReference>
<dbReference type="InterPro" id="IPR005123">
    <property type="entry name" value="Oxoglu/Fe-dep_dioxygenase_dom"/>
</dbReference>
<evidence type="ECO:0000256" key="1">
    <source>
        <dbReference type="RuleBase" id="RU003682"/>
    </source>
</evidence>
<dbReference type="GO" id="GO:0046872">
    <property type="term" value="F:metal ion binding"/>
    <property type="evidence" value="ECO:0007669"/>
    <property type="project" value="UniProtKB-KW"/>
</dbReference>
<dbReference type="GO" id="GO:0016491">
    <property type="term" value="F:oxidoreductase activity"/>
    <property type="evidence" value="ECO:0007669"/>
    <property type="project" value="UniProtKB-KW"/>
</dbReference>
<dbReference type="AlphaFoldDB" id="A0AAV9NMT1"/>
<proteinExistence type="inferred from homology"/>
<accession>A0AAV9NMT1</accession>
<keyword evidence="4" id="KW-1185">Reference proteome</keyword>
<keyword evidence="1" id="KW-0479">Metal-binding</keyword>
<keyword evidence="1" id="KW-0408">Iron</keyword>
<feature type="domain" description="Fe2OG dioxygenase" evidence="2">
    <location>
        <begin position="149"/>
        <end position="249"/>
    </location>
</feature>
<gene>
    <name evidence="3" type="ORF">LTR84_004765</name>
</gene>
<dbReference type="Proteomes" id="UP001358417">
    <property type="component" value="Unassembled WGS sequence"/>
</dbReference>
<comment type="caution">
    <text evidence="3">The sequence shown here is derived from an EMBL/GenBank/DDBJ whole genome shotgun (WGS) entry which is preliminary data.</text>
</comment>